<evidence type="ECO:0000313" key="2">
    <source>
        <dbReference type="Proteomes" id="UP001446871"/>
    </source>
</evidence>
<dbReference type="PANTHER" id="PTHR42749:SF1">
    <property type="entry name" value="CELL SHAPE-DETERMINING PROTEIN MREB"/>
    <property type="match status" value="1"/>
</dbReference>
<dbReference type="SUPFAM" id="SSF53067">
    <property type="entry name" value="Actin-like ATPase domain"/>
    <property type="match status" value="2"/>
</dbReference>
<reference evidence="1 2" key="1">
    <citation type="submission" date="2023-01" db="EMBL/GenBank/DDBJ databases">
        <title>Analysis of 21 Apiospora genomes using comparative genomics revels a genus with tremendous synthesis potential of carbohydrate active enzymes and secondary metabolites.</title>
        <authorList>
            <person name="Sorensen T."/>
        </authorList>
    </citation>
    <scope>NUCLEOTIDE SEQUENCE [LARGE SCALE GENOMIC DNA]</scope>
    <source>
        <strain evidence="1 2">CBS 83171</strain>
    </source>
</reference>
<dbReference type="Gene3D" id="3.30.420.40">
    <property type="match status" value="2"/>
</dbReference>
<gene>
    <name evidence="1" type="ORF">PG996_013826</name>
</gene>
<proteinExistence type="predicted"/>
<dbReference type="InterPro" id="IPR043129">
    <property type="entry name" value="ATPase_NBD"/>
</dbReference>
<organism evidence="1 2">
    <name type="scientific">Apiospora saccharicola</name>
    <dbReference type="NCBI Taxonomy" id="335842"/>
    <lineage>
        <taxon>Eukaryota</taxon>
        <taxon>Fungi</taxon>
        <taxon>Dikarya</taxon>
        <taxon>Ascomycota</taxon>
        <taxon>Pezizomycotina</taxon>
        <taxon>Sordariomycetes</taxon>
        <taxon>Xylariomycetidae</taxon>
        <taxon>Amphisphaeriales</taxon>
        <taxon>Apiosporaceae</taxon>
        <taxon>Apiospora</taxon>
    </lineage>
</organism>
<sequence>MNSNPDIIVSVDLGTTYTGVAWTTPRRSIDVLHNWPGTGDGSEKKVPTILLYPNNGQTTTPASWGYSCIYNESSDLTRREFFKIFLDKETLEATRRQGLSASAGVPETTAEARKYVTDFLRHVYEHTKETMERETARLHRGGWGDLAVEFLFSVPTTWTNQGIINDFKQAIREAGFGTEGPRHSAAVDLTEAEAAAVATLKYSPADFAQGDVFMCIDAGGGTTDLALMQVTSVDAAFPQMKQIAEVQGTGIGASQVDRLFARLVAQRLSAFPEVLAQLPQNLPARMARSPYFRMMKYTFGERAFMELPRHFVQMEGVSCDFNHTEAGIDQGRMIFTIGEFEALFDPAVQGIISKVTEQLNWLQKRGRTEQVRYFVLSGGLGSNKYVQNKLQAHFENSGHPNAGQVAILCAQEPQLVVVRGLLEDRKQRMETGNMSVLASRIARVSYGVVVKQVYSPIHHFDADVQEDQFDKTTKFALNQIQWLIRKGDTVTPGNPLVKTLQIRLAADDTTRAWDTQFVVSHNEPSFLPASMKHAGAVRLCEVKSNLTGIEQHQLTMKHKRGTCFKAGYKFYICEFEIRVIVAPADLRFELWFGGTKFSSDHEPITVTWDEDGARTKG</sequence>
<evidence type="ECO:0008006" key="3">
    <source>
        <dbReference type="Google" id="ProtNLM"/>
    </source>
</evidence>
<accession>A0ABR1TGN3</accession>
<evidence type="ECO:0000313" key="1">
    <source>
        <dbReference type="EMBL" id="KAK8045762.1"/>
    </source>
</evidence>
<dbReference type="CDD" id="cd10170">
    <property type="entry name" value="ASKHA_NBD_HSP70"/>
    <property type="match status" value="1"/>
</dbReference>
<dbReference type="Proteomes" id="UP001446871">
    <property type="component" value="Unassembled WGS sequence"/>
</dbReference>
<dbReference type="Gene3D" id="3.90.640.10">
    <property type="entry name" value="Actin, Chain A, domain 4"/>
    <property type="match status" value="1"/>
</dbReference>
<name>A0ABR1TGN3_9PEZI</name>
<comment type="caution">
    <text evidence="1">The sequence shown here is derived from an EMBL/GenBank/DDBJ whole genome shotgun (WGS) entry which is preliminary data.</text>
</comment>
<dbReference type="EMBL" id="JAQQWM010000009">
    <property type="protein sequence ID" value="KAK8045762.1"/>
    <property type="molecule type" value="Genomic_DNA"/>
</dbReference>
<keyword evidence="2" id="KW-1185">Reference proteome</keyword>
<protein>
    <recommendedName>
        <fullName evidence="3">Hsp70 family chaperone</fullName>
    </recommendedName>
</protein>
<dbReference type="PANTHER" id="PTHR42749">
    <property type="entry name" value="CELL SHAPE-DETERMINING PROTEIN MREB"/>
    <property type="match status" value="1"/>
</dbReference>